<dbReference type="InterPro" id="IPR000515">
    <property type="entry name" value="MetI-like"/>
</dbReference>
<protein>
    <submittedName>
        <fullName evidence="10">Amino acid ABC transporter permease</fullName>
    </submittedName>
</protein>
<gene>
    <name evidence="10" type="ORF">DZC73_20110</name>
</gene>
<dbReference type="InterPro" id="IPR043429">
    <property type="entry name" value="ArtM/GltK/GlnP/TcyL/YhdX-like"/>
</dbReference>
<evidence type="ECO:0000256" key="7">
    <source>
        <dbReference type="ARBA" id="ARBA00023136"/>
    </source>
</evidence>
<feature type="transmembrane region" description="Helical" evidence="8">
    <location>
        <begin position="148"/>
        <end position="167"/>
    </location>
</feature>
<dbReference type="PANTHER" id="PTHR30614">
    <property type="entry name" value="MEMBRANE COMPONENT OF AMINO ACID ABC TRANSPORTER"/>
    <property type="match status" value="1"/>
</dbReference>
<dbReference type="GO" id="GO:0006865">
    <property type="term" value="P:amino acid transport"/>
    <property type="evidence" value="ECO:0007669"/>
    <property type="project" value="TreeGrafter"/>
</dbReference>
<name>A0A3N7HMJ1_9BURK</name>
<keyword evidence="11" id="KW-1185">Reference proteome</keyword>
<dbReference type="InterPro" id="IPR035906">
    <property type="entry name" value="MetI-like_sf"/>
</dbReference>
<dbReference type="Pfam" id="PF00528">
    <property type="entry name" value="BPD_transp_1"/>
    <property type="match status" value="1"/>
</dbReference>
<keyword evidence="3 8" id="KW-0813">Transport</keyword>
<feature type="transmembrane region" description="Helical" evidence="8">
    <location>
        <begin position="179"/>
        <end position="201"/>
    </location>
</feature>
<evidence type="ECO:0000256" key="1">
    <source>
        <dbReference type="ARBA" id="ARBA00004429"/>
    </source>
</evidence>
<dbReference type="SUPFAM" id="SSF161098">
    <property type="entry name" value="MetI-like"/>
    <property type="match status" value="1"/>
</dbReference>
<dbReference type="OrthoDB" id="7255919at2"/>
<dbReference type="Proteomes" id="UP000267464">
    <property type="component" value="Unassembled WGS sequence"/>
</dbReference>
<sequence>MTGSFSLAHLAYLGQSIGWTIALSLLAFGLGGLGGFALMLARISDRRWLRLLATLYIELVQGIPLLILLFIIYFGLSVYGLSLPAIVAAGIGMLFYVSAYLADIWRGCVQAMPRQQWEAAECLALSRWQTLRLVVIPQAARLSLPPTVGFLVQIIKMTSLASVIGFVELTRAGQIVNNSIFQPFLVFGLVGLFYFVLCYPLSRWSASMEDRLNVASR</sequence>
<dbReference type="GO" id="GO:0043190">
    <property type="term" value="C:ATP-binding cassette (ABC) transporter complex"/>
    <property type="evidence" value="ECO:0007669"/>
    <property type="project" value="InterPro"/>
</dbReference>
<keyword evidence="7 8" id="KW-0472">Membrane</keyword>
<evidence type="ECO:0000313" key="10">
    <source>
        <dbReference type="EMBL" id="RQP23398.1"/>
    </source>
</evidence>
<evidence type="ECO:0000256" key="5">
    <source>
        <dbReference type="ARBA" id="ARBA00022692"/>
    </source>
</evidence>
<reference evidence="10 11" key="1">
    <citation type="submission" date="2018-08" db="EMBL/GenBank/DDBJ databases">
        <authorList>
            <person name="Khan S.A."/>
            <person name="Jeon C.O."/>
            <person name="Chun B.H."/>
            <person name="Jeong S.E."/>
        </authorList>
    </citation>
    <scope>NUCLEOTIDE SEQUENCE [LARGE SCALE GENOMIC DNA]</scope>
    <source>
        <strain evidence="10 11">S-16</strain>
    </source>
</reference>
<feature type="transmembrane region" description="Helical" evidence="8">
    <location>
        <begin position="17"/>
        <end position="41"/>
    </location>
</feature>
<dbReference type="PROSITE" id="PS50928">
    <property type="entry name" value="ABC_TM1"/>
    <property type="match status" value="1"/>
</dbReference>
<evidence type="ECO:0000256" key="2">
    <source>
        <dbReference type="ARBA" id="ARBA00010072"/>
    </source>
</evidence>
<dbReference type="AlphaFoldDB" id="A0A3N7HMJ1"/>
<dbReference type="GO" id="GO:0022857">
    <property type="term" value="F:transmembrane transporter activity"/>
    <property type="evidence" value="ECO:0007669"/>
    <property type="project" value="InterPro"/>
</dbReference>
<keyword evidence="4" id="KW-1003">Cell membrane</keyword>
<feature type="domain" description="ABC transmembrane type-1" evidence="9">
    <location>
        <begin position="13"/>
        <end position="205"/>
    </location>
</feature>
<dbReference type="PANTHER" id="PTHR30614:SF34">
    <property type="entry name" value="BLR6398 PROTEIN"/>
    <property type="match status" value="1"/>
</dbReference>
<dbReference type="InterPro" id="IPR010065">
    <property type="entry name" value="AA_ABC_transptr_permease_3TM"/>
</dbReference>
<evidence type="ECO:0000256" key="6">
    <source>
        <dbReference type="ARBA" id="ARBA00022989"/>
    </source>
</evidence>
<evidence type="ECO:0000256" key="4">
    <source>
        <dbReference type="ARBA" id="ARBA00022475"/>
    </source>
</evidence>
<feature type="transmembrane region" description="Helical" evidence="8">
    <location>
        <begin position="81"/>
        <end position="102"/>
    </location>
</feature>
<accession>A0A3N7HMJ1</accession>
<dbReference type="CDD" id="cd06261">
    <property type="entry name" value="TM_PBP2"/>
    <property type="match status" value="1"/>
</dbReference>
<dbReference type="RefSeq" id="WP_124542152.1">
    <property type="nucleotide sequence ID" value="NZ_QUSW01000005.1"/>
</dbReference>
<feature type="transmembrane region" description="Helical" evidence="8">
    <location>
        <begin position="53"/>
        <end position="75"/>
    </location>
</feature>
<comment type="subcellular location">
    <subcellularLocation>
        <location evidence="1">Cell inner membrane</location>
        <topology evidence="1">Multi-pass membrane protein</topology>
    </subcellularLocation>
    <subcellularLocation>
        <location evidence="8">Cell membrane</location>
        <topology evidence="8">Multi-pass membrane protein</topology>
    </subcellularLocation>
</comment>
<dbReference type="NCBIfam" id="TIGR01726">
    <property type="entry name" value="HEQRo_perm_3TM"/>
    <property type="match status" value="1"/>
</dbReference>
<proteinExistence type="inferred from homology"/>
<comment type="similarity">
    <text evidence="2">Belongs to the binding-protein-dependent transport system permease family. HisMQ subfamily.</text>
</comment>
<keyword evidence="5 8" id="KW-0812">Transmembrane</keyword>
<evidence type="ECO:0000256" key="8">
    <source>
        <dbReference type="RuleBase" id="RU363032"/>
    </source>
</evidence>
<dbReference type="Gene3D" id="1.10.3720.10">
    <property type="entry name" value="MetI-like"/>
    <property type="match status" value="1"/>
</dbReference>
<dbReference type="EMBL" id="QUSW01000005">
    <property type="protein sequence ID" value="RQP23398.1"/>
    <property type="molecule type" value="Genomic_DNA"/>
</dbReference>
<comment type="caution">
    <text evidence="10">The sequence shown here is derived from an EMBL/GenBank/DDBJ whole genome shotgun (WGS) entry which is preliminary data.</text>
</comment>
<evidence type="ECO:0000259" key="9">
    <source>
        <dbReference type="PROSITE" id="PS50928"/>
    </source>
</evidence>
<reference evidence="10 11" key="2">
    <citation type="submission" date="2018-12" db="EMBL/GenBank/DDBJ databases">
        <title>Rhizobacter gummiphilus sp. nov., a rubber-degrading bacterium isolated from the soil of a botanical garden in Japan.</title>
        <authorList>
            <person name="Shunsuke S.S."/>
        </authorList>
    </citation>
    <scope>NUCLEOTIDE SEQUENCE [LARGE SCALE GENOMIC DNA]</scope>
    <source>
        <strain evidence="10 11">S-16</strain>
    </source>
</reference>
<organism evidence="10 11">
    <name type="scientific">Piscinibacter terrae</name>
    <dbReference type="NCBI Taxonomy" id="2496871"/>
    <lineage>
        <taxon>Bacteria</taxon>
        <taxon>Pseudomonadati</taxon>
        <taxon>Pseudomonadota</taxon>
        <taxon>Betaproteobacteria</taxon>
        <taxon>Burkholderiales</taxon>
        <taxon>Sphaerotilaceae</taxon>
        <taxon>Piscinibacter</taxon>
    </lineage>
</organism>
<keyword evidence="6 8" id="KW-1133">Transmembrane helix</keyword>
<evidence type="ECO:0000256" key="3">
    <source>
        <dbReference type="ARBA" id="ARBA00022448"/>
    </source>
</evidence>
<evidence type="ECO:0000313" key="11">
    <source>
        <dbReference type="Proteomes" id="UP000267464"/>
    </source>
</evidence>